<organism evidence="3 4">
    <name type="scientific">Lichenicoccus roseus</name>
    <dbReference type="NCBI Taxonomy" id="2683649"/>
    <lineage>
        <taxon>Bacteria</taxon>
        <taxon>Pseudomonadati</taxon>
        <taxon>Pseudomonadota</taxon>
        <taxon>Alphaproteobacteria</taxon>
        <taxon>Acetobacterales</taxon>
        <taxon>Acetobacteraceae</taxon>
        <taxon>Lichenicoccus</taxon>
    </lineage>
</organism>
<dbReference type="Proteomes" id="UP000305654">
    <property type="component" value="Unassembled WGS sequence"/>
</dbReference>
<proteinExistence type="predicted"/>
<dbReference type="InterPro" id="IPR050879">
    <property type="entry name" value="Acyltransferase_3"/>
</dbReference>
<feature type="transmembrane region" description="Helical" evidence="1">
    <location>
        <begin position="217"/>
        <end position="235"/>
    </location>
</feature>
<feature type="transmembrane region" description="Helical" evidence="1">
    <location>
        <begin position="83"/>
        <end position="104"/>
    </location>
</feature>
<evidence type="ECO:0000256" key="1">
    <source>
        <dbReference type="SAM" id="Phobius"/>
    </source>
</evidence>
<feature type="transmembrane region" description="Helical" evidence="1">
    <location>
        <begin position="267"/>
        <end position="286"/>
    </location>
</feature>
<evidence type="ECO:0000259" key="2">
    <source>
        <dbReference type="Pfam" id="PF01757"/>
    </source>
</evidence>
<dbReference type="InterPro" id="IPR002656">
    <property type="entry name" value="Acyl_transf_3_dom"/>
</dbReference>
<keyword evidence="1" id="KW-0472">Membrane</keyword>
<dbReference type="AlphaFoldDB" id="A0A5R9J9G2"/>
<sequence length="341" mass="37704">MAAAENRPLTSLRAFAAIWVIFSHITPNFTAQWTGASARMLRDGYMGVDVFFVLSGFILSVVYQPLRLAGTPRFFLKRILRLYPLNIAILLVLGVLSATIMPLGSWTDPHQLPLFILMLEGFKPWPVPAWNPVTWSVGVELACYACFPFVVIGLRRLPTGIVAALAALLLALSWWIQGFCLGWPCGWHGVARGMSSFWPGVVLGTLALRVPRCPPRWAGIGEVACVAGLLVVVAADRLRLVPVITGGLVFLLFSDAGVVSRVFRQHWIFWLGEISFSIYMLFGLLLPRMMSIETHLSHHFPPAAAIPMFIALYLAATIGLAHFTYVGIERPFRRLARPVPA</sequence>
<feature type="transmembrane region" description="Helical" evidence="1">
    <location>
        <begin position="45"/>
        <end position="63"/>
    </location>
</feature>
<evidence type="ECO:0000313" key="4">
    <source>
        <dbReference type="Proteomes" id="UP000305654"/>
    </source>
</evidence>
<dbReference type="Pfam" id="PF01757">
    <property type="entry name" value="Acyl_transf_3"/>
    <property type="match status" value="1"/>
</dbReference>
<dbReference type="EMBL" id="VCDI01000002">
    <property type="protein sequence ID" value="TLU73453.1"/>
    <property type="molecule type" value="Genomic_DNA"/>
</dbReference>
<name>A0A5R9J9G2_9PROT</name>
<protein>
    <submittedName>
        <fullName evidence="3">Acyltransferase</fullName>
    </submittedName>
</protein>
<keyword evidence="3" id="KW-0808">Transferase</keyword>
<gene>
    <name evidence="3" type="ORF">FE263_08680</name>
</gene>
<accession>A0A5R9J9G2</accession>
<feature type="transmembrane region" description="Helical" evidence="1">
    <location>
        <begin position="190"/>
        <end position="210"/>
    </location>
</feature>
<feature type="transmembrane region" description="Helical" evidence="1">
    <location>
        <begin position="133"/>
        <end position="154"/>
    </location>
</feature>
<feature type="transmembrane region" description="Helical" evidence="1">
    <location>
        <begin position="306"/>
        <end position="328"/>
    </location>
</feature>
<dbReference type="GO" id="GO:0016747">
    <property type="term" value="F:acyltransferase activity, transferring groups other than amino-acyl groups"/>
    <property type="evidence" value="ECO:0007669"/>
    <property type="project" value="InterPro"/>
</dbReference>
<keyword evidence="1" id="KW-0812">Transmembrane</keyword>
<keyword evidence="4" id="KW-1185">Reference proteome</keyword>
<feature type="transmembrane region" description="Helical" evidence="1">
    <location>
        <begin position="12"/>
        <end position="33"/>
    </location>
</feature>
<dbReference type="GO" id="GO:0000271">
    <property type="term" value="P:polysaccharide biosynthetic process"/>
    <property type="evidence" value="ECO:0007669"/>
    <property type="project" value="TreeGrafter"/>
</dbReference>
<comment type="caution">
    <text evidence="3">The sequence shown here is derived from an EMBL/GenBank/DDBJ whole genome shotgun (WGS) entry which is preliminary data.</text>
</comment>
<feature type="domain" description="Acyltransferase 3" evidence="2">
    <location>
        <begin position="11"/>
        <end position="318"/>
    </location>
</feature>
<dbReference type="GO" id="GO:0016020">
    <property type="term" value="C:membrane"/>
    <property type="evidence" value="ECO:0007669"/>
    <property type="project" value="TreeGrafter"/>
</dbReference>
<feature type="transmembrane region" description="Helical" evidence="1">
    <location>
        <begin position="241"/>
        <end position="260"/>
    </location>
</feature>
<dbReference type="OrthoDB" id="505919at2"/>
<dbReference type="PANTHER" id="PTHR23028">
    <property type="entry name" value="ACETYLTRANSFERASE"/>
    <property type="match status" value="1"/>
</dbReference>
<keyword evidence="1" id="KW-1133">Transmembrane helix</keyword>
<dbReference type="RefSeq" id="WP_138325533.1">
    <property type="nucleotide sequence ID" value="NZ_VCDI01000002.1"/>
</dbReference>
<keyword evidence="3" id="KW-0012">Acyltransferase</keyword>
<evidence type="ECO:0000313" key="3">
    <source>
        <dbReference type="EMBL" id="TLU73453.1"/>
    </source>
</evidence>
<dbReference type="PANTHER" id="PTHR23028:SF53">
    <property type="entry name" value="ACYL_TRANSF_3 DOMAIN-CONTAINING PROTEIN"/>
    <property type="match status" value="1"/>
</dbReference>
<reference evidence="3 4" key="1">
    <citation type="submission" date="2019-05" db="EMBL/GenBank/DDBJ databases">
        <authorList>
            <person name="Pankratov T."/>
            <person name="Grouzdev D."/>
        </authorList>
    </citation>
    <scope>NUCLEOTIDE SEQUENCE [LARGE SCALE GENOMIC DNA]</scope>
    <source>
        <strain evidence="3 4">KEBCLARHB70R</strain>
    </source>
</reference>
<feature type="transmembrane region" description="Helical" evidence="1">
    <location>
        <begin position="161"/>
        <end position="184"/>
    </location>
</feature>